<proteinExistence type="predicted"/>
<evidence type="ECO:0000313" key="2">
    <source>
        <dbReference type="Proteomes" id="UP001057452"/>
    </source>
</evidence>
<dbReference type="Proteomes" id="UP001057452">
    <property type="component" value="Chromosome 11"/>
</dbReference>
<sequence>MCSSLSKQPHNGNESFQIANMRSSITVLSSLKEVDGTNLSLDTVSEDEDHQCKSPLLGGHAQLQRQQATDFSQQQQIKCLLSPRSLGSTDSGYFSRSESADQAMSPPSPFVKITPPVDIDIGKNTLPMSLLWLQQ</sequence>
<reference evidence="1" key="1">
    <citation type="submission" date="2022-05" db="EMBL/GenBank/DDBJ databases">
        <title>Chromosome-level genome of Chaenocephalus aceratus.</title>
        <authorList>
            <person name="Park H."/>
        </authorList>
    </citation>
    <scope>NUCLEOTIDE SEQUENCE</scope>
    <source>
        <strain evidence="1">KU_202001</strain>
    </source>
</reference>
<dbReference type="EMBL" id="CM043795">
    <property type="protein sequence ID" value="KAI4818086.1"/>
    <property type="molecule type" value="Genomic_DNA"/>
</dbReference>
<evidence type="ECO:0000313" key="1">
    <source>
        <dbReference type="EMBL" id="KAI4818086.1"/>
    </source>
</evidence>
<organism evidence="1 2">
    <name type="scientific">Chaenocephalus aceratus</name>
    <name type="common">Blackfin icefish</name>
    <name type="synonym">Chaenichthys aceratus</name>
    <dbReference type="NCBI Taxonomy" id="36190"/>
    <lineage>
        <taxon>Eukaryota</taxon>
        <taxon>Metazoa</taxon>
        <taxon>Chordata</taxon>
        <taxon>Craniata</taxon>
        <taxon>Vertebrata</taxon>
        <taxon>Euteleostomi</taxon>
        <taxon>Actinopterygii</taxon>
        <taxon>Neopterygii</taxon>
        <taxon>Teleostei</taxon>
        <taxon>Neoteleostei</taxon>
        <taxon>Acanthomorphata</taxon>
        <taxon>Eupercaria</taxon>
        <taxon>Perciformes</taxon>
        <taxon>Notothenioidei</taxon>
        <taxon>Channichthyidae</taxon>
        <taxon>Chaenocephalus</taxon>
    </lineage>
</organism>
<keyword evidence="2" id="KW-1185">Reference proteome</keyword>
<name>A0ACB9WVT3_CHAAC</name>
<protein>
    <submittedName>
        <fullName evidence="1">Uncharacterized protein</fullName>
    </submittedName>
</protein>
<accession>A0ACB9WVT3</accession>
<comment type="caution">
    <text evidence="1">The sequence shown here is derived from an EMBL/GenBank/DDBJ whole genome shotgun (WGS) entry which is preliminary data.</text>
</comment>
<gene>
    <name evidence="1" type="ORF">KUCAC02_011449</name>
</gene>